<dbReference type="Pfam" id="PF11399">
    <property type="entry name" value="DUF3192"/>
    <property type="match status" value="1"/>
</dbReference>
<proteinExistence type="predicted"/>
<dbReference type="PROSITE" id="PS51257">
    <property type="entry name" value="PROKAR_LIPOPROTEIN"/>
    <property type="match status" value="1"/>
</dbReference>
<keyword evidence="2" id="KW-1185">Reference proteome</keyword>
<evidence type="ECO:0008006" key="3">
    <source>
        <dbReference type="Google" id="ProtNLM"/>
    </source>
</evidence>
<dbReference type="Proteomes" id="UP000199626">
    <property type="component" value="Unassembled WGS sequence"/>
</dbReference>
<dbReference type="AlphaFoldDB" id="A0A1G6DID8"/>
<evidence type="ECO:0000313" key="2">
    <source>
        <dbReference type="Proteomes" id="UP000199626"/>
    </source>
</evidence>
<name>A0A1G6DID8_9GAMM</name>
<dbReference type="OrthoDB" id="6399368at2"/>
<dbReference type="STRING" id="1159017.SAMN02927930_01736"/>
<dbReference type="InterPro" id="IPR021534">
    <property type="entry name" value="DUF3192"/>
</dbReference>
<gene>
    <name evidence="1" type="ORF">SAMN02927930_01736</name>
</gene>
<protein>
    <recommendedName>
        <fullName evidence="3">DUF3192 domain-containing protein</fullName>
    </recommendedName>
</protein>
<sequence length="127" mass="13783">MNYPKLAALGIFTAVTLGLQGCVVAIGDHASTSSDSSFVKKEKSNRKTIAALSPGTSILTVQQQLGTPEFSDLWTTDDAHYNVLYYRTQRVHADGMTTRDECTPLVFINGVLKGTGELALQHLPQKN</sequence>
<accession>A0A1G6DID8</accession>
<reference evidence="2" key="1">
    <citation type="submission" date="2016-10" db="EMBL/GenBank/DDBJ databases">
        <authorList>
            <person name="Varghese N."/>
            <person name="Submissions S."/>
        </authorList>
    </citation>
    <scope>NUCLEOTIDE SEQUENCE [LARGE SCALE GENOMIC DNA]</scope>
    <source>
        <strain evidence="2">CGMCC 1.10824</strain>
    </source>
</reference>
<evidence type="ECO:0000313" key="1">
    <source>
        <dbReference type="EMBL" id="SDB44957.1"/>
    </source>
</evidence>
<dbReference type="EMBL" id="FMXN01000010">
    <property type="protein sequence ID" value="SDB44957.1"/>
    <property type="molecule type" value="Genomic_DNA"/>
</dbReference>
<dbReference type="RefSeq" id="WP_092593667.1">
    <property type="nucleotide sequence ID" value="NZ_FMXN01000010.1"/>
</dbReference>
<organism evidence="1 2">
    <name type="scientific">Pseudidiomarina indica</name>
    <dbReference type="NCBI Taxonomy" id="1159017"/>
    <lineage>
        <taxon>Bacteria</taxon>
        <taxon>Pseudomonadati</taxon>
        <taxon>Pseudomonadota</taxon>
        <taxon>Gammaproteobacteria</taxon>
        <taxon>Alteromonadales</taxon>
        <taxon>Idiomarinaceae</taxon>
        <taxon>Pseudidiomarina</taxon>
    </lineage>
</organism>